<keyword evidence="6" id="KW-0472">Membrane</keyword>
<dbReference type="PROSITE" id="PS50893">
    <property type="entry name" value="ABC_TRANSPORTER_2"/>
    <property type="match status" value="1"/>
</dbReference>
<dbReference type="STRING" id="530564.Psta_4088"/>
<evidence type="ECO:0000256" key="4">
    <source>
        <dbReference type="ARBA" id="ARBA00022741"/>
    </source>
</evidence>
<sequence>MADYVELYRVAKTYPQTSGDVVIVDNFNLDIAEGEFVSLIGHSGCGKSTVLSMIAGLTTISRGQIVVARREIDGPGPDRGVVFQSPCLLPWLTAIDNVLLGIDRVFPHVPRAERRAMAHYYLELVGLADSAKQLAKELSQGMQQRVGIARAFALAPKMILLDEPFGMLDSLTRFELQEVLIELLAQTKATTLMVTHDIDEALFMSDRVVMMTSGPAATVGEILHVPFDRPRHRTAVLAHPEYHLLRHRMLDFLEHAHLVPTALKSTIAEAEPVPAIPVAATAVVPRDGMRVFPTPEVPETRCG</sequence>
<dbReference type="Gene3D" id="3.40.50.300">
    <property type="entry name" value="P-loop containing nucleotide triphosphate hydrolases"/>
    <property type="match status" value="1"/>
</dbReference>
<gene>
    <name evidence="8" type="ordered locus">Psta_4088</name>
</gene>
<dbReference type="eggNOG" id="COG1116">
    <property type="taxonomic scope" value="Bacteria"/>
</dbReference>
<comment type="subcellular location">
    <subcellularLocation>
        <location evidence="1">Cell membrane</location>
        <topology evidence="1">Peripheral membrane protein</topology>
    </subcellularLocation>
</comment>
<organism evidence="8 9">
    <name type="scientific">Pirellula staleyi (strain ATCC 27377 / DSM 6068 / ICPB 4128)</name>
    <name type="common">Pirella staleyi</name>
    <dbReference type="NCBI Taxonomy" id="530564"/>
    <lineage>
        <taxon>Bacteria</taxon>
        <taxon>Pseudomonadati</taxon>
        <taxon>Planctomycetota</taxon>
        <taxon>Planctomycetia</taxon>
        <taxon>Pirellulales</taxon>
        <taxon>Pirellulaceae</taxon>
        <taxon>Pirellula</taxon>
    </lineage>
</organism>
<evidence type="ECO:0000256" key="2">
    <source>
        <dbReference type="ARBA" id="ARBA00022448"/>
    </source>
</evidence>
<dbReference type="GO" id="GO:0015112">
    <property type="term" value="F:nitrate transmembrane transporter activity"/>
    <property type="evidence" value="ECO:0007669"/>
    <property type="project" value="InterPro"/>
</dbReference>
<dbReference type="InterPro" id="IPR003593">
    <property type="entry name" value="AAA+_ATPase"/>
</dbReference>
<evidence type="ECO:0000256" key="1">
    <source>
        <dbReference type="ARBA" id="ARBA00004202"/>
    </source>
</evidence>
<dbReference type="InterPro" id="IPR005890">
    <property type="entry name" value="NO3_transporter_ATP-bd-like"/>
</dbReference>
<dbReference type="InterPro" id="IPR027417">
    <property type="entry name" value="P-loop_NTPase"/>
</dbReference>
<dbReference type="SUPFAM" id="SSF52540">
    <property type="entry name" value="P-loop containing nucleoside triphosphate hydrolases"/>
    <property type="match status" value="1"/>
</dbReference>
<evidence type="ECO:0000256" key="5">
    <source>
        <dbReference type="ARBA" id="ARBA00022840"/>
    </source>
</evidence>
<evidence type="ECO:0000259" key="7">
    <source>
        <dbReference type="PROSITE" id="PS50893"/>
    </source>
</evidence>
<reference evidence="8 9" key="1">
    <citation type="journal article" date="2009" name="Stand. Genomic Sci.">
        <title>Complete genome sequence of Pirellula staleyi type strain (ATCC 27377).</title>
        <authorList>
            <person name="Clum A."/>
            <person name="Tindall B.J."/>
            <person name="Sikorski J."/>
            <person name="Ivanova N."/>
            <person name="Mavrommatis K."/>
            <person name="Lucas S."/>
            <person name="Glavina del Rio T."/>
            <person name="Nolan M."/>
            <person name="Chen F."/>
            <person name="Tice H."/>
            <person name="Pitluck S."/>
            <person name="Cheng J.F."/>
            <person name="Chertkov O."/>
            <person name="Brettin T."/>
            <person name="Han C."/>
            <person name="Detter J.C."/>
            <person name="Kuske C."/>
            <person name="Bruce D."/>
            <person name="Goodwin L."/>
            <person name="Ovchinikova G."/>
            <person name="Pati A."/>
            <person name="Mikhailova N."/>
            <person name="Chen A."/>
            <person name="Palaniappan K."/>
            <person name="Land M."/>
            <person name="Hauser L."/>
            <person name="Chang Y.J."/>
            <person name="Jeffries C.D."/>
            <person name="Chain P."/>
            <person name="Rohde M."/>
            <person name="Goker M."/>
            <person name="Bristow J."/>
            <person name="Eisen J.A."/>
            <person name="Markowitz V."/>
            <person name="Hugenholtz P."/>
            <person name="Kyrpides N.C."/>
            <person name="Klenk H.P."/>
            <person name="Lapidus A."/>
        </authorList>
    </citation>
    <scope>NUCLEOTIDE SEQUENCE [LARGE SCALE GENOMIC DNA]</scope>
    <source>
        <strain evidence="9">ATCC 27377 / DSM 6068 / ICPB 4128</strain>
    </source>
</reference>
<dbReference type="NCBIfam" id="TIGR01184">
    <property type="entry name" value="ntrCD"/>
    <property type="match status" value="1"/>
</dbReference>
<keyword evidence="9" id="KW-1185">Reference proteome</keyword>
<evidence type="ECO:0000313" key="8">
    <source>
        <dbReference type="EMBL" id="ADB18738.1"/>
    </source>
</evidence>
<dbReference type="InterPro" id="IPR017871">
    <property type="entry name" value="ABC_transporter-like_CS"/>
</dbReference>
<keyword evidence="5" id="KW-0067">ATP-binding</keyword>
<dbReference type="GO" id="GO:0016887">
    <property type="term" value="F:ATP hydrolysis activity"/>
    <property type="evidence" value="ECO:0007669"/>
    <property type="project" value="InterPro"/>
</dbReference>
<dbReference type="HOGENOM" id="CLU_000604_1_22_0"/>
<dbReference type="GO" id="GO:0005886">
    <property type="term" value="C:plasma membrane"/>
    <property type="evidence" value="ECO:0007669"/>
    <property type="project" value="UniProtKB-SubCell"/>
</dbReference>
<protein>
    <submittedName>
        <fullName evidence="8">Nitrate ABC transporter, ATPase subunits C and D</fullName>
    </submittedName>
</protein>
<dbReference type="PANTHER" id="PTHR42788">
    <property type="entry name" value="TAURINE IMPORT ATP-BINDING PROTEIN-RELATED"/>
    <property type="match status" value="1"/>
</dbReference>
<dbReference type="PANTHER" id="PTHR42788:SF7">
    <property type="entry name" value="NITRATE ABC TRANSPORTER ATP-BINDING PROTEIN"/>
    <property type="match status" value="1"/>
</dbReference>
<dbReference type="Proteomes" id="UP000001887">
    <property type="component" value="Chromosome"/>
</dbReference>
<dbReference type="OrthoDB" id="2151853at2"/>
<dbReference type="InterPro" id="IPR003439">
    <property type="entry name" value="ABC_transporter-like_ATP-bd"/>
</dbReference>
<dbReference type="GO" id="GO:0005524">
    <property type="term" value="F:ATP binding"/>
    <property type="evidence" value="ECO:0007669"/>
    <property type="project" value="UniProtKB-KW"/>
</dbReference>
<name>D2R305_PIRSD</name>
<keyword evidence="2" id="KW-0813">Transport</keyword>
<dbReference type="CDD" id="cd03293">
    <property type="entry name" value="ABC_NrtD_SsuB_transporters"/>
    <property type="match status" value="1"/>
</dbReference>
<evidence type="ECO:0000256" key="6">
    <source>
        <dbReference type="ARBA" id="ARBA00023136"/>
    </source>
</evidence>
<dbReference type="SMART" id="SM00382">
    <property type="entry name" value="AAA"/>
    <property type="match status" value="1"/>
</dbReference>
<dbReference type="AlphaFoldDB" id="D2R305"/>
<keyword evidence="4" id="KW-0547">Nucleotide-binding</keyword>
<dbReference type="EMBL" id="CP001848">
    <property type="protein sequence ID" value="ADB18738.1"/>
    <property type="molecule type" value="Genomic_DNA"/>
</dbReference>
<evidence type="ECO:0000256" key="3">
    <source>
        <dbReference type="ARBA" id="ARBA00022475"/>
    </source>
</evidence>
<proteinExistence type="predicted"/>
<dbReference type="PROSITE" id="PS00211">
    <property type="entry name" value="ABC_TRANSPORTER_1"/>
    <property type="match status" value="1"/>
</dbReference>
<keyword evidence="3" id="KW-1003">Cell membrane</keyword>
<dbReference type="KEGG" id="psl:Psta_4088"/>
<feature type="domain" description="ABC transporter" evidence="7">
    <location>
        <begin position="5"/>
        <end position="238"/>
    </location>
</feature>
<dbReference type="InterPro" id="IPR050166">
    <property type="entry name" value="ABC_transporter_ATP-bind"/>
</dbReference>
<accession>D2R305</accession>
<dbReference type="Pfam" id="PF00005">
    <property type="entry name" value="ABC_tran"/>
    <property type="match status" value="1"/>
</dbReference>
<evidence type="ECO:0000313" key="9">
    <source>
        <dbReference type="Proteomes" id="UP000001887"/>
    </source>
</evidence>